<dbReference type="EMBL" id="JAUSWK010000002">
    <property type="protein sequence ID" value="MDQ0566105.1"/>
    <property type="molecule type" value="Genomic_DNA"/>
</dbReference>
<gene>
    <name evidence="2" type="ORF">GRI55_01625</name>
    <name evidence="1" type="ORF">QOZ97_001638</name>
</gene>
<keyword evidence="4" id="KW-1185">Reference proteome</keyword>
<proteinExistence type="predicted"/>
<dbReference type="EMBL" id="WTYG01000001">
    <property type="protein sequence ID" value="MXP34466.1"/>
    <property type="molecule type" value="Genomic_DNA"/>
</dbReference>
<comment type="caution">
    <text evidence="2">The sequence shown here is derived from an EMBL/GenBank/DDBJ whole genome shotgun (WGS) entry which is preliminary data.</text>
</comment>
<dbReference type="AlphaFoldDB" id="A0A6I4U7V5"/>
<evidence type="ECO:0000313" key="2">
    <source>
        <dbReference type="EMBL" id="MXP34466.1"/>
    </source>
</evidence>
<evidence type="ECO:0000313" key="3">
    <source>
        <dbReference type="Proteomes" id="UP000439914"/>
    </source>
</evidence>
<dbReference type="RefSeq" id="WP_160765979.1">
    <property type="nucleotide sequence ID" value="NZ_JAUSWK010000002.1"/>
</dbReference>
<reference evidence="1 4" key="2">
    <citation type="submission" date="2023-07" db="EMBL/GenBank/DDBJ databases">
        <title>Genomic Encyclopedia of Type Strains, Phase IV (KMG-IV): sequencing the most valuable type-strain genomes for metagenomic binning, comparative biology and taxonomic classification.</title>
        <authorList>
            <person name="Goeker M."/>
        </authorList>
    </citation>
    <scope>NUCLEOTIDE SEQUENCE [LARGE SCALE GENOMIC DNA]</scope>
    <source>
        <strain evidence="1 4">DSM 14432</strain>
    </source>
</reference>
<accession>A0A6I4U7V5</accession>
<name>A0A6I4U7V5_9SPHN</name>
<reference evidence="2 3" key="1">
    <citation type="submission" date="2019-12" db="EMBL/GenBank/DDBJ databases">
        <title>Genomic-based taxomic classification of the family Erythrobacteraceae.</title>
        <authorList>
            <person name="Xu L."/>
        </authorList>
    </citation>
    <scope>NUCLEOTIDE SEQUENCE [LARGE SCALE GENOMIC DNA]</scope>
    <source>
        <strain evidence="2 3">CGMCC 1.8703</strain>
    </source>
</reference>
<evidence type="ECO:0000313" key="1">
    <source>
        <dbReference type="EMBL" id="MDQ0566105.1"/>
    </source>
</evidence>
<sequence length="183" mass="19788">MNNTQAGGLEAHRANALALRLEMGLPVTGTTCAAITFGGIQSVTWPILEGIARKAAEDRQDAIFAVYSDERYPDAPAWYFLVYRMLDSVAMVKVHPAHVAKNEPLVLVTDDGTRQFAADERGVLREMSVQKKATKQMAHSKAAIRIKVTADNLGDVLESGAWEATTFAFHADGSAVEVDKATA</sequence>
<protein>
    <submittedName>
        <fullName evidence="2">Uncharacterized protein</fullName>
    </submittedName>
</protein>
<dbReference type="Proteomes" id="UP001238601">
    <property type="component" value="Unassembled WGS sequence"/>
</dbReference>
<dbReference type="Proteomes" id="UP000439914">
    <property type="component" value="Unassembled WGS sequence"/>
</dbReference>
<organism evidence="2 3">
    <name type="scientific">Qipengyuania citrea</name>
    <dbReference type="NCBI Taxonomy" id="225971"/>
    <lineage>
        <taxon>Bacteria</taxon>
        <taxon>Pseudomonadati</taxon>
        <taxon>Pseudomonadota</taxon>
        <taxon>Alphaproteobacteria</taxon>
        <taxon>Sphingomonadales</taxon>
        <taxon>Erythrobacteraceae</taxon>
        <taxon>Qipengyuania</taxon>
    </lineage>
</organism>
<evidence type="ECO:0000313" key="4">
    <source>
        <dbReference type="Proteomes" id="UP001238601"/>
    </source>
</evidence>
<dbReference type="GeneID" id="93686466"/>